<feature type="transmembrane region" description="Helical" evidence="1">
    <location>
        <begin position="223"/>
        <end position="242"/>
    </location>
</feature>
<proteinExistence type="predicted"/>
<evidence type="ECO:0008006" key="4">
    <source>
        <dbReference type="Google" id="ProtNLM"/>
    </source>
</evidence>
<comment type="caution">
    <text evidence="2">The sequence shown here is derived from an EMBL/GenBank/DDBJ whole genome shotgun (WGS) entry which is preliminary data.</text>
</comment>
<reference evidence="2 3" key="1">
    <citation type="submission" date="2018-03" db="EMBL/GenBank/DDBJ databases">
        <title>Genomic Encyclopedia of Archaeal and Bacterial Type Strains, Phase II (KMG-II): from individual species to whole genera.</title>
        <authorList>
            <person name="Goeker M."/>
        </authorList>
    </citation>
    <scope>NUCLEOTIDE SEQUENCE [LARGE SCALE GENOMIC DNA]</scope>
    <source>
        <strain evidence="2 3">DSM 100346</strain>
    </source>
</reference>
<accession>A0A316AFB8</accession>
<keyword evidence="1" id="KW-0472">Membrane</keyword>
<dbReference type="Proteomes" id="UP000245880">
    <property type="component" value="Unassembled WGS sequence"/>
</dbReference>
<keyword evidence="1" id="KW-1133">Transmembrane helix</keyword>
<feature type="transmembrane region" description="Helical" evidence="1">
    <location>
        <begin position="324"/>
        <end position="344"/>
    </location>
</feature>
<protein>
    <recommendedName>
        <fullName evidence="4">Dolichyl-phosphate-mannose-protein mannosyltransferase</fullName>
    </recommendedName>
</protein>
<keyword evidence="3" id="KW-1185">Reference proteome</keyword>
<evidence type="ECO:0000313" key="2">
    <source>
        <dbReference type="EMBL" id="PWJ55594.1"/>
    </source>
</evidence>
<evidence type="ECO:0000313" key="3">
    <source>
        <dbReference type="Proteomes" id="UP000245880"/>
    </source>
</evidence>
<feature type="transmembrane region" description="Helical" evidence="1">
    <location>
        <begin position="77"/>
        <end position="96"/>
    </location>
</feature>
<feature type="transmembrane region" description="Helical" evidence="1">
    <location>
        <begin position="125"/>
        <end position="147"/>
    </location>
</feature>
<gene>
    <name evidence="2" type="ORF">CLV98_11370</name>
</gene>
<name>A0A316AFB8_9BACT</name>
<feature type="transmembrane region" description="Helical" evidence="1">
    <location>
        <begin position="191"/>
        <end position="211"/>
    </location>
</feature>
<feature type="transmembrane region" description="Helical" evidence="1">
    <location>
        <begin position="351"/>
        <end position="371"/>
    </location>
</feature>
<feature type="transmembrane region" description="Helical" evidence="1">
    <location>
        <begin position="154"/>
        <end position="185"/>
    </location>
</feature>
<feature type="transmembrane region" description="Helical" evidence="1">
    <location>
        <begin position="257"/>
        <end position="278"/>
    </location>
</feature>
<dbReference type="AlphaFoldDB" id="A0A316AFB8"/>
<feature type="transmembrane region" description="Helical" evidence="1">
    <location>
        <begin position="290"/>
        <end position="312"/>
    </location>
</feature>
<feature type="transmembrane region" description="Helical" evidence="1">
    <location>
        <begin position="103"/>
        <end position="119"/>
    </location>
</feature>
<evidence type="ECO:0000256" key="1">
    <source>
        <dbReference type="SAM" id="Phobius"/>
    </source>
</evidence>
<dbReference type="EMBL" id="QGDT01000013">
    <property type="protein sequence ID" value="PWJ55594.1"/>
    <property type="molecule type" value="Genomic_DNA"/>
</dbReference>
<organism evidence="2 3">
    <name type="scientific">Dyadobacter jejuensis</name>
    <dbReference type="NCBI Taxonomy" id="1082580"/>
    <lineage>
        <taxon>Bacteria</taxon>
        <taxon>Pseudomonadati</taxon>
        <taxon>Bacteroidota</taxon>
        <taxon>Cytophagia</taxon>
        <taxon>Cytophagales</taxon>
        <taxon>Spirosomataceae</taxon>
        <taxon>Dyadobacter</taxon>
    </lineage>
</organism>
<sequence length="553" mass="63936">MLIVGLHFSYLFRFALNVPNGDDYYCIYDFLIQYQAADSISEKLLLIITPWLEHTIAYTKILALVNHLIFGVLDFKAYIFMGNLSLVGIFSLYYLLLSRMKKPIYFIIPIALLLFQPQSYEGLYWPAATAAYMSVIFFSFLSVYLACSDRRGAIWGALAAGTMALYTFGSGVMVLPVVFVILLLKGDYRKLLIWSLWSAFILTLFLTFYVYPESSRPPIFQSLLTNPGYVFNYFFAFLGMTTDLEEANKMPNEVRHIIGYGFVLFVLLFGLLFKRFLAFLKNRTKNSADFWTIVGFSLIILGGTASMALLRGQTEMIYIFSSRYKIYSANMTILVFCAMLLFSTKRPWEKYFLALALTLSSVFFVVSYYHYTYKIKEQRDVFQAGVYNWNTNQQWLLYRQTSYYEKTSEHFSRLMDRPESPYHIPSYFPTLARDRIEHAEMDSGLEVVSIDGKLVLFKNETAPQAGIHRGNFIFFMSDKHIYLFPTLANANAKKNLIASGDWYKNGYVSLVNVDQLTPDTYRIGDYNSLTDHIRVFEEPIRIGATYLPVFNKE</sequence>
<keyword evidence="1" id="KW-0812">Transmembrane</keyword>